<dbReference type="Proteomes" id="UP000078561">
    <property type="component" value="Unassembled WGS sequence"/>
</dbReference>
<keyword evidence="4" id="KW-1185">Reference proteome</keyword>
<dbReference type="GO" id="GO:0031146">
    <property type="term" value="P:SCF-dependent proteasomal ubiquitin-dependent protein catabolic process"/>
    <property type="evidence" value="ECO:0007669"/>
    <property type="project" value="TreeGrafter"/>
</dbReference>
<dbReference type="PROSITE" id="PS50181">
    <property type="entry name" value="FBOX"/>
    <property type="match status" value="1"/>
</dbReference>
<feature type="region of interest" description="Disordered" evidence="1">
    <location>
        <begin position="385"/>
        <end position="407"/>
    </location>
</feature>
<dbReference type="AlphaFoldDB" id="A0A163JTN3"/>
<reference evidence="3" key="1">
    <citation type="submission" date="2016-04" db="EMBL/GenBank/DDBJ databases">
        <authorList>
            <person name="Evans L.H."/>
            <person name="Alamgir A."/>
            <person name="Owens N."/>
            <person name="Weber N.D."/>
            <person name="Virtaneva K."/>
            <person name="Barbian K."/>
            <person name="Babar A."/>
            <person name="Rosenke K."/>
        </authorList>
    </citation>
    <scope>NUCLEOTIDE SEQUENCE [LARGE SCALE GENOMIC DNA]</scope>
    <source>
        <strain evidence="3">CBS 101.48</strain>
    </source>
</reference>
<proteinExistence type="predicted"/>
<dbReference type="EMBL" id="LT553594">
    <property type="protein sequence ID" value="SAM01863.1"/>
    <property type="molecule type" value="Genomic_DNA"/>
</dbReference>
<dbReference type="PANTHER" id="PTHR13318:SF247">
    <property type="entry name" value="GH16156P"/>
    <property type="match status" value="1"/>
</dbReference>
<dbReference type="SUPFAM" id="SSF81383">
    <property type="entry name" value="F-box domain"/>
    <property type="match status" value="1"/>
</dbReference>
<name>A0A163JTN3_ABSGL</name>
<dbReference type="InterPro" id="IPR032675">
    <property type="entry name" value="LRR_dom_sf"/>
</dbReference>
<evidence type="ECO:0000256" key="1">
    <source>
        <dbReference type="SAM" id="MobiDB-lite"/>
    </source>
</evidence>
<protein>
    <recommendedName>
        <fullName evidence="2">F-box domain-containing protein</fullName>
    </recommendedName>
</protein>
<dbReference type="Gene3D" id="3.80.10.10">
    <property type="entry name" value="Ribonuclease Inhibitor"/>
    <property type="match status" value="1"/>
</dbReference>
<dbReference type="InterPro" id="IPR001810">
    <property type="entry name" value="F-box_dom"/>
</dbReference>
<dbReference type="OrthoDB" id="10257471at2759"/>
<evidence type="ECO:0000259" key="2">
    <source>
        <dbReference type="PROSITE" id="PS50181"/>
    </source>
</evidence>
<dbReference type="GO" id="GO:0019005">
    <property type="term" value="C:SCF ubiquitin ligase complex"/>
    <property type="evidence" value="ECO:0007669"/>
    <property type="project" value="TreeGrafter"/>
</dbReference>
<dbReference type="PANTHER" id="PTHR13318">
    <property type="entry name" value="PARTNER OF PAIRED, ISOFORM B-RELATED"/>
    <property type="match status" value="1"/>
</dbReference>
<accession>A0A163JTN3</accession>
<dbReference type="Pfam" id="PF12937">
    <property type="entry name" value="F-box-like"/>
    <property type="match status" value="1"/>
</dbReference>
<feature type="domain" description="F-box" evidence="2">
    <location>
        <begin position="1"/>
        <end position="45"/>
    </location>
</feature>
<dbReference type="Gene3D" id="1.20.1280.50">
    <property type="match status" value="1"/>
</dbReference>
<gene>
    <name evidence="3" type="primary">ABSGL_07613.1 scaffold 8901</name>
</gene>
<sequence>MDSLPYEVTSAILDHIDYKKDIYQCTLVNKRFYNIMNPHLWYAPVRTSMFDDVNPENAFSIAQCLHAAHNHPSGFIHARDLGHYVRRLTFDSRDTPHHIFIVLEHTPFVEELTLANENLDDISLDWIFRHCPGLYTLTLRNMPLITNDAMTSLAEYCREVDDLTLEGCPRLTSEALFPLHDMGIQRLHIRDCDTWGTHPKTALLLRLFDHRLTDLCIFHTKPGTRAINATFLRCLSPLGTKNPEVPLPRLESFYMAKGRGDPPLDNRVLIPFFKSHPLLAKFQLNEAIVNEDTFKAIAEYCPAMNQLELSLVDGLSSQVIRNLVKACPNLNWVGLTHCELPRRCFPEVRTKGLLVDHLGQRSTRLIRLDKDKLVFKPEDDVLTVSENEEADASDVVQEDDSDFDEFW</sequence>
<organism evidence="3">
    <name type="scientific">Absidia glauca</name>
    <name type="common">Pin mould</name>
    <dbReference type="NCBI Taxonomy" id="4829"/>
    <lineage>
        <taxon>Eukaryota</taxon>
        <taxon>Fungi</taxon>
        <taxon>Fungi incertae sedis</taxon>
        <taxon>Mucoromycota</taxon>
        <taxon>Mucoromycotina</taxon>
        <taxon>Mucoromycetes</taxon>
        <taxon>Mucorales</taxon>
        <taxon>Cunninghamellaceae</taxon>
        <taxon>Absidia</taxon>
    </lineage>
</organism>
<dbReference type="InterPro" id="IPR036047">
    <property type="entry name" value="F-box-like_dom_sf"/>
</dbReference>
<evidence type="ECO:0000313" key="3">
    <source>
        <dbReference type="EMBL" id="SAM01863.1"/>
    </source>
</evidence>
<dbReference type="STRING" id="4829.A0A163JTN3"/>
<feature type="compositionally biased region" description="Acidic residues" evidence="1">
    <location>
        <begin position="386"/>
        <end position="407"/>
    </location>
</feature>
<evidence type="ECO:0000313" key="4">
    <source>
        <dbReference type="Proteomes" id="UP000078561"/>
    </source>
</evidence>
<dbReference type="InParanoid" id="A0A163JTN3"/>
<dbReference type="SUPFAM" id="SSF52047">
    <property type="entry name" value="RNI-like"/>
    <property type="match status" value="1"/>
</dbReference>